<keyword evidence="2" id="KW-1185">Reference proteome</keyword>
<proteinExistence type="predicted"/>
<dbReference type="Proteomes" id="UP001470230">
    <property type="component" value="Unassembled WGS sequence"/>
</dbReference>
<reference evidence="1 2" key="1">
    <citation type="submission" date="2024-04" db="EMBL/GenBank/DDBJ databases">
        <title>Tritrichomonas musculus Genome.</title>
        <authorList>
            <person name="Alves-Ferreira E."/>
            <person name="Grigg M."/>
            <person name="Lorenzi H."/>
            <person name="Galac M."/>
        </authorList>
    </citation>
    <scope>NUCLEOTIDE SEQUENCE [LARGE SCALE GENOMIC DNA]</scope>
    <source>
        <strain evidence="1 2">EAF2021</strain>
    </source>
</reference>
<gene>
    <name evidence="1" type="ORF">M9Y10_002613</name>
</gene>
<protein>
    <submittedName>
        <fullName evidence="1">Uncharacterized protein</fullName>
    </submittedName>
</protein>
<dbReference type="EMBL" id="JAPFFF010000001">
    <property type="protein sequence ID" value="KAK8900290.1"/>
    <property type="molecule type" value="Genomic_DNA"/>
</dbReference>
<comment type="caution">
    <text evidence="1">The sequence shown here is derived from an EMBL/GenBank/DDBJ whole genome shotgun (WGS) entry which is preliminary data.</text>
</comment>
<dbReference type="PANTHER" id="PTHR34925:SF2">
    <property type="entry name" value="PAZ DOMAIN-CONTAINING PROTEIN"/>
    <property type="match status" value="1"/>
</dbReference>
<organism evidence="1 2">
    <name type="scientific">Tritrichomonas musculus</name>
    <dbReference type="NCBI Taxonomy" id="1915356"/>
    <lineage>
        <taxon>Eukaryota</taxon>
        <taxon>Metamonada</taxon>
        <taxon>Parabasalia</taxon>
        <taxon>Tritrichomonadida</taxon>
        <taxon>Tritrichomonadidae</taxon>
        <taxon>Tritrichomonas</taxon>
    </lineage>
</organism>
<evidence type="ECO:0000313" key="1">
    <source>
        <dbReference type="EMBL" id="KAK8900290.1"/>
    </source>
</evidence>
<dbReference type="PANTHER" id="PTHR34925">
    <property type="match status" value="1"/>
</dbReference>
<accession>A0ABR2LCN1</accession>
<name>A0ABR2LCN1_9EUKA</name>
<evidence type="ECO:0000313" key="2">
    <source>
        <dbReference type="Proteomes" id="UP001470230"/>
    </source>
</evidence>
<sequence length="351" mass="40387">MSEYKVQTENGQTTITASPYLIDALKQTFRKIIGCEEKYALSSFEFKDKKTEIEPQILNALMMLYPEMRIDLLEEAEKLPLPTNFPHHPPTKRIPIAAASFLIEAFARNQSASVKCQVEKDYESNPIYVLYIPIPIPIKFKRVSEKEVELSFSDSPIISNQVQISLIENAIKSIFIRKIAVASFKDVDLEGFENDIQESMGETLKAYLLKSRNEINGDARSFKIYIMPKNQFAQSIDDVDYLRQIRNRLEKKFFLIERRRCQGCDMVYSDISNEPLRKYLSSEDYIPFEDGKSEHVQLDEYGNEVIMVNTRNGPIEKGYGDDIEVEVCNHQGEPSTSLSKLEFEIEDASNL</sequence>